<evidence type="ECO:0000313" key="1">
    <source>
        <dbReference type="EMBL" id="PWN48415.1"/>
    </source>
</evidence>
<sequence length="369" mass="39708">MSTSTPNRSTTVRSLSGRVTGLKFMQRGLAAAAAAGGGSTSDLDPSPQRGSTSNRALVTPTSTPSSSTSATPTSAPPPVTEAHARVGEEGSGDQWFLPDSVSKKMIQRFRAKAHPSTTTNDRFEHEPGWDSWLLSRELKDNDERGQGREEDEEGQGEDGGGDHRSEVRGQKRSTLNGKPNNDNNNNAPPFRNGSRLTFGRWGKTGNGRAADSEGEDAREDQEDDEEEDDEEDDEEDEDERDEDQADGLEGRRAGKRRDVMDAEGGNDSEDFSIVPPLHYPIQLKSLSMGREASPRKKQFKKPYGTSSQRDGPASQGRSAKVSPVSRKQVPAKKGGGGGGKSPLSKGSKSLREEVVTARKKVSSRGAGGR</sequence>
<name>A0ACD0NRE7_9BASI</name>
<accession>A0ACD0NRE7</accession>
<reference evidence="1 2" key="1">
    <citation type="journal article" date="2018" name="Mol. Biol. Evol.">
        <title>Broad Genomic Sampling Reveals a Smut Pathogenic Ancestry of the Fungal Clade Ustilaginomycotina.</title>
        <authorList>
            <person name="Kijpornyongpan T."/>
            <person name="Mondo S.J."/>
            <person name="Barry K."/>
            <person name="Sandor L."/>
            <person name="Lee J."/>
            <person name="Lipzen A."/>
            <person name="Pangilinan J."/>
            <person name="LaButti K."/>
            <person name="Hainaut M."/>
            <person name="Henrissat B."/>
            <person name="Grigoriev I.V."/>
            <person name="Spatafora J.W."/>
            <person name="Aime M.C."/>
        </authorList>
    </citation>
    <scope>NUCLEOTIDE SEQUENCE [LARGE SCALE GENOMIC DNA]</scope>
    <source>
        <strain evidence="1 2">SA 807</strain>
    </source>
</reference>
<evidence type="ECO:0000313" key="2">
    <source>
        <dbReference type="Proteomes" id="UP000245626"/>
    </source>
</evidence>
<protein>
    <submittedName>
        <fullName evidence="1">Uncharacterized protein</fullName>
    </submittedName>
</protein>
<organism evidence="1 2">
    <name type="scientific">Violaceomyces palustris</name>
    <dbReference type="NCBI Taxonomy" id="1673888"/>
    <lineage>
        <taxon>Eukaryota</taxon>
        <taxon>Fungi</taxon>
        <taxon>Dikarya</taxon>
        <taxon>Basidiomycota</taxon>
        <taxon>Ustilaginomycotina</taxon>
        <taxon>Ustilaginomycetes</taxon>
        <taxon>Violaceomycetales</taxon>
        <taxon>Violaceomycetaceae</taxon>
        <taxon>Violaceomyces</taxon>
    </lineage>
</organism>
<dbReference type="EMBL" id="KZ820208">
    <property type="protein sequence ID" value="PWN48415.1"/>
    <property type="molecule type" value="Genomic_DNA"/>
</dbReference>
<keyword evidence="2" id="KW-1185">Reference proteome</keyword>
<dbReference type="Proteomes" id="UP000245626">
    <property type="component" value="Unassembled WGS sequence"/>
</dbReference>
<proteinExistence type="predicted"/>
<gene>
    <name evidence="1" type="ORF">IE53DRAFT_370641</name>
</gene>